<keyword evidence="15 21" id="KW-0376">Hydrogen peroxide</keyword>
<feature type="site" description="Transition state stabilizer" evidence="19">
    <location>
        <position position="65"/>
    </location>
</feature>
<evidence type="ECO:0000256" key="8">
    <source>
        <dbReference type="ARBA" id="ARBA00022723"/>
    </source>
</evidence>
<organism evidence="23 24">
    <name type="scientific">Dipteronia sinensis</name>
    <dbReference type="NCBI Taxonomy" id="43782"/>
    <lineage>
        <taxon>Eukaryota</taxon>
        <taxon>Viridiplantae</taxon>
        <taxon>Streptophyta</taxon>
        <taxon>Embryophyta</taxon>
        <taxon>Tracheophyta</taxon>
        <taxon>Spermatophyta</taxon>
        <taxon>Magnoliopsida</taxon>
        <taxon>eudicotyledons</taxon>
        <taxon>Gunneridae</taxon>
        <taxon>Pentapetalae</taxon>
        <taxon>rosids</taxon>
        <taxon>malvids</taxon>
        <taxon>Sapindales</taxon>
        <taxon>Sapindaceae</taxon>
        <taxon>Hippocastanoideae</taxon>
        <taxon>Acereae</taxon>
        <taxon>Dipteronia</taxon>
    </lineage>
</organism>
<dbReference type="PROSITE" id="PS50873">
    <property type="entry name" value="PEROXIDASE_4"/>
    <property type="match status" value="1"/>
</dbReference>
<dbReference type="EC" id="1.11.1.7" evidence="4 21"/>
<keyword evidence="10 18" id="KW-0106">Calcium</keyword>
<evidence type="ECO:0000256" key="19">
    <source>
        <dbReference type="PIRSR" id="PIRSR600823-4"/>
    </source>
</evidence>
<dbReference type="GO" id="GO:0140825">
    <property type="term" value="F:lactoperoxidase activity"/>
    <property type="evidence" value="ECO:0007669"/>
    <property type="project" value="UniProtKB-EC"/>
</dbReference>
<feature type="binding site" evidence="18">
    <location>
        <position position="75"/>
    </location>
    <ligand>
        <name>Ca(2+)</name>
        <dbReference type="ChEBI" id="CHEBI:29108"/>
        <label>1</label>
    </ligand>
</feature>
<keyword evidence="6 21" id="KW-0575">Peroxidase</keyword>
<evidence type="ECO:0000256" key="13">
    <source>
        <dbReference type="ARBA" id="ARBA00023157"/>
    </source>
</evidence>
<evidence type="ECO:0000313" key="23">
    <source>
        <dbReference type="EMBL" id="KAK3193954.1"/>
    </source>
</evidence>
<comment type="similarity">
    <text evidence="21">Belongs to the peroxidase family. Classical plant (class III) peroxidase subfamily.</text>
</comment>
<feature type="active site" description="Proton acceptor" evidence="16">
    <location>
        <position position="69"/>
    </location>
</feature>
<feature type="binding site" evidence="17">
    <location>
        <position position="166"/>
    </location>
    <ligand>
        <name>substrate</name>
    </ligand>
</feature>
<feature type="disulfide bond" evidence="20">
    <location>
        <begin position="123"/>
        <end position="323"/>
    </location>
</feature>
<name>A0AAE0DY70_9ROSI</name>
<comment type="similarity">
    <text evidence="3">Belongs to the peroxidase family. Ascorbate peroxidase subfamily.</text>
</comment>
<dbReference type="Gene3D" id="1.10.420.10">
    <property type="entry name" value="Peroxidase, domain 2"/>
    <property type="match status" value="1"/>
</dbReference>
<evidence type="ECO:0000256" key="4">
    <source>
        <dbReference type="ARBA" id="ARBA00012313"/>
    </source>
</evidence>
<dbReference type="GO" id="GO:0005576">
    <property type="term" value="C:extracellular region"/>
    <property type="evidence" value="ECO:0007669"/>
    <property type="project" value="UniProtKB-SubCell"/>
</dbReference>
<evidence type="ECO:0000256" key="9">
    <source>
        <dbReference type="ARBA" id="ARBA00022729"/>
    </source>
</evidence>
<evidence type="ECO:0000256" key="6">
    <source>
        <dbReference type="ARBA" id="ARBA00022559"/>
    </source>
</evidence>
<keyword evidence="7 21" id="KW-0349">Heme</keyword>
<keyword evidence="11 21" id="KW-0560">Oxidoreductase</keyword>
<comment type="cofactor">
    <cofactor evidence="18 21">
        <name>Ca(2+)</name>
        <dbReference type="ChEBI" id="CHEBI:29108"/>
    </cofactor>
    <text evidence="18 21">Binds 2 calcium ions per subunit.</text>
</comment>
<dbReference type="InterPro" id="IPR000823">
    <property type="entry name" value="Peroxidase_pln"/>
</dbReference>
<feature type="domain" description="Plant heme peroxidase family profile" evidence="22">
    <location>
        <begin position="28"/>
        <end position="327"/>
    </location>
</feature>
<feature type="disulfide bond" evidence="20">
    <location>
        <begin position="38"/>
        <end position="117"/>
    </location>
</feature>
<protein>
    <recommendedName>
        <fullName evidence="4 21">Peroxidase</fullName>
        <ecNumber evidence="4 21">1.11.1.7</ecNumber>
    </recommendedName>
</protein>
<evidence type="ECO:0000256" key="3">
    <source>
        <dbReference type="ARBA" id="ARBA00006873"/>
    </source>
</evidence>
<feature type="binding site" evidence="18">
    <location>
        <position position="248"/>
    </location>
    <ligand>
        <name>Ca(2+)</name>
        <dbReference type="ChEBI" id="CHEBI:29108"/>
        <label>2</label>
    </ligand>
</feature>
<evidence type="ECO:0000256" key="7">
    <source>
        <dbReference type="ARBA" id="ARBA00022617"/>
    </source>
</evidence>
<feature type="binding site" evidence="18">
    <location>
        <position position="77"/>
    </location>
    <ligand>
        <name>Ca(2+)</name>
        <dbReference type="ChEBI" id="CHEBI:29108"/>
        <label>1</label>
    </ligand>
</feature>
<feature type="disulfide bond" evidence="20">
    <location>
        <begin position="203"/>
        <end position="235"/>
    </location>
</feature>
<gene>
    <name evidence="23" type="ORF">Dsin_025264</name>
</gene>
<dbReference type="SUPFAM" id="SSF48113">
    <property type="entry name" value="Heme-dependent peroxidases"/>
    <property type="match status" value="1"/>
</dbReference>
<evidence type="ECO:0000256" key="16">
    <source>
        <dbReference type="PIRSR" id="PIRSR600823-1"/>
    </source>
</evidence>
<dbReference type="EMBL" id="JANJYJ010000008">
    <property type="protein sequence ID" value="KAK3193954.1"/>
    <property type="molecule type" value="Genomic_DNA"/>
</dbReference>
<dbReference type="FunFam" id="1.10.420.10:FF:000008">
    <property type="entry name" value="Peroxidase"/>
    <property type="match status" value="1"/>
</dbReference>
<comment type="caution">
    <text evidence="23">The sequence shown here is derived from an EMBL/GenBank/DDBJ whole genome shotgun (WGS) entry which is preliminary data.</text>
</comment>
<evidence type="ECO:0000256" key="5">
    <source>
        <dbReference type="ARBA" id="ARBA00022525"/>
    </source>
</evidence>
<feature type="chain" id="PRO_5041779892" description="Peroxidase" evidence="21">
    <location>
        <begin position="27"/>
        <end position="327"/>
    </location>
</feature>
<dbReference type="PROSITE" id="PS00435">
    <property type="entry name" value="PEROXIDASE_1"/>
    <property type="match status" value="1"/>
</dbReference>
<dbReference type="InterPro" id="IPR019793">
    <property type="entry name" value="Peroxidases_heam-ligand_BS"/>
</dbReference>
<evidence type="ECO:0000256" key="10">
    <source>
        <dbReference type="ARBA" id="ARBA00022837"/>
    </source>
</evidence>
<dbReference type="CDD" id="cd00693">
    <property type="entry name" value="secretory_peroxidase"/>
    <property type="match status" value="1"/>
</dbReference>
<reference evidence="23" key="1">
    <citation type="journal article" date="2023" name="Plant J.">
        <title>Genome sequences and population genomics provide insights into the demographic history, inbreeding, and mutation load of two 'living fossil' tree species of Dipteronia.</title>
        <authorList>
            <person name="Feng Y."/>
            <person name="Comes H.P."/>
            <person name="Chen J."/>
            <person name="Zhu S."/>
            <person name="Lu R."/>
            <person name="Zhang X."/>
            <person name="Li P."/>
            <person name="Qiu J."/>
            <person name="Olsen K.M."/>
            <person name="Qiu Y."/>
        </authorList>
    </citation>
    <scope>NUCLEOTIDE SEQUENCE</scope>
    <source>
        <strain evidence="23">NBL</strain>
    </source>
</reference>
<keyword evidence="12 18" id="KW-0408">Iron</keyword>
<comment type="subcellular location">
    <subcellularLocation>
        <location evidence="21">Secreted</location>
    </subcellularLocation>
</comment>
<evidence type="ECO:0000256" key="20">
    <source>
        <dbReference type="PIRSR" id="PIRSR600823-5"/>
    </source>
</evidence>
<evidence type="ECO:0000256" key="2">
    <source>
        <dbReference type="ARBA" id="ARBA00002322"/>
    </source>
</evidence>
<evidence type="ECO:0000256" key="11">
    <source>
        <dbReference type="ARBA" id="ARBA00023002"/>
    </source>
</evidence>
<dbReference type="InterPro" id="IPR033905">
    <property type="entry name" value="Secretory_peroxidase"/>
</dbReference>
<feature type="binding site" evidence="18">
    <location>
        <position position="197"/>
    </location>
    <ligand>
        <name>Ca(2+)</name>
        <dbReference type="ChEBI" id="CHEBI:29108"/>
        <label>2</label>
    </ligand>
</feature>
<feature type="signal peptide" evidence="21">
    <location>
        <begin position="1"/>
        <end position="26"/>
    </location>
</feature>
<evidence type="ECO:0000256" key="17">
    <source>
        <dbReference type="PIRSR" id="PIRSR600823-2"/>
    </source>
</evidence>
<sequence>MKIKSSSEFVLLACLVAFCAVGVCQGGSLRKNFYEKSCPNAEEIIKNATWKHVTTNQELPAKLLRIHFHDCFVRGCDASILINSTTSNSAEKDAIPNLSLSGFDVLEEIKAELEKKCPGIVSCADILSLAARDSVSFQFKKPMWEVLTGRRDGRVSLQSEVLPNIPSPFHNFTLLKQFFEKNGLTVHDLVVLSGGHTIGIGHCNLFSNRLYNFTGKGDQDPSLNPAYAQILKSKCRSLTDTTTTVPMDPDSDLDFDSDYYVILNQNKGMFQSDAALLTNKGARNIVNELTNQTKFFTEFAQSMKRMGNIGVVTGSSGEIRKKCGIIN</sequence>
<feature type="disulfide bond" evidence="20">
    <location>
        <begin position="71"/>
        <end position="76"/>
    </location>
</feature>
<dbReference type="AlphaFoldDB" id="A0AAE0DY70"/>
<evidence type="ECO:0000256" key="14">
    <source>
        <dbReference type="ARBA" id="ARBA00023180"/>
    </source>
</evidence>
<dbReference type="GO" id="GO:0042744">
    <property type="term" value="P:hydrogen peroxide catabolic process"/>
    <property type="evidence" value="ECO:0007669"/>
    <property type="project" value="UniProtKB-KW"/>
</dbReference>
<dbReference type="GO" id="GO:0020037">
    <property type="term" value="F:heme binding"/>
    <property type="evidence" value="ECO:0007669"/>
    <property type="project" value="UniProtKB-UniRule"/>
</dbReference>
<evidence type="ECO:0000259" key="22">
    <source>
        <dbReference type="PROSITE" id="PS50873"/>
    </source>
</evidence>
<comment type="function">
    <text evidence="2">Removal of H(2)O(2), oxidation of toxic reductants, biosynthesis and degradation of lignin, suberization, auxin catabolism, response to environmental stresses such as wounding, pathogen attack and oxidative stress. These functions might be dependent on each isozyme/isoform in each plant tissue.</text>
</comment>
<proteinExistence type="inferred from homology"/>
<dbReference type="PANTHER" id="PTHR31235">
    <property type="entry name" value="PEROXIDASE 25-RELATED"/>
    <property type="match status" value="1"/>
</dbReference>
<keyword evidence="8 18" id="KW-0479">Metal-binding</keyword>
<dbReference type="PRINTS" id="PR00458">
    <property type="entry name" value="PEROXIDASE"/>
</dbReference>
<dbReference type="FunFam" id="1.10.520.10:FF:000001">
    <property type="entry name" value="Peroxidase"/>
    <property type="match status" value="1"/>
</dbReference>
<comment type="catalytic activity">
    <reaction evidence="1 21">
        <text>2 a phenolic donor + H2O2 = 2 a phenolic radical donor + 2 H2O</text>
        <dbReference type="Rhea" id="RHEA:56136"/>
        <dbReference type="ChEBI" id="CHEBI:15377"/>
        <dbReference type="ChEBI" id="CHEBI:16240"/>
        <dbReference type="ChEBI" id="CHEBI:139520"/>
        <dbReference type="ChEBI" id="CHEBI:139521"/>
        <dbReference type="EC" id="1.11.1.7"/>
    </reaction>
</comment>
<dbReference type="GO" id="GO:0006979">
    <property type="term" value="P:response to oxidative stress"/>
    <property type="evidence" value="ECO:0007669"/>
    <property type="project" value="UniProtKB-UniRule"/>
</dbReference>
<evidence type="ECO:0000313" key="24">
    <source>
        <dbReference type="Proteomes" id="UP001281410"/>
    </source>
</evidence>
<feature type="binding site" evidence="18">
    <location>
        <position position="91"/>
    </location>
    <ligand>
        <name>Ca(2+)</name>
        <dbReference type="ChEBI" id="CHEBI:29108"/>
        <label>1</label>
    </ligand>
</feature>
<accession>A0AAE0DY70</accession>
<evidence type="ECO:0000256" key="12">
    <source>
        <dbReference type="ARBA" id="ARBA00023004"/>
    </source>
</evidence>
<dbReference type="InterPro" id="IPR010255">
    <property type="entry name" value="Haem_peroxidase_sf"/>
</dbReference>
<keyword evidence="5 21" id="KW-0964">Secreted</keyword>
<evidence type="ECO:0000256" key="21">
    <source>
        <dbReference type="RuleBase" id="RU362060"/>
    </source>
</evidence>
<feature type="binding site" evidence="18">
    <location>
        <position position="70"/>
    </location>
    <ligand>
        <name>Ca(2+)</name>
        <dbReference type="ChEBI" id="CHEBI:29108"/>
        <label>1</label>
    </ligand>
</feature>
<dbReference type="Proteomes" id="UP001281410">
    <property type="component" value="Unassembled WGS sequence"/>
</dbReference>
<feature type="binding site" evidence="18">
    <location>
        <position position="256"/>
    </location>
    <ligand>
        <name>Ca(2+)</name>
        <dbReference type="ChEBI" id="CHEBI:29108"/>
        <label>2</label>
    </ligand>
</feature>
<comment type="cofactor">
    <cofactor evidence="18 21">
        <name>heme b</name>
        <dbReference type="ChEBI" id="CHEBI:60344"/>
    </cofactor>
    <text evidence="18 21">Binds 1 heme b (iron(II)-protoporphyrin IX) group per subunit.</text>
</comment>
<feature type="binding site" evidence="18">
    <location>
        <position position="73"/>
    </location>
    <ligand>
        <name>Ca(2+)</name>
        <dbReference type="ChEBI" id="CHEBI:29108"/>
        <label>1</label>
    </ligand>
</feature>
<keyword evidence="14" id="KW-0325">Glycoprotein</keyword>
<dbReference type="Pfam" id="PF00141">
    <property type="entry name" value="peroxidase"/>
    <property type="match status" value="1"/>
</dbReference>
<evidence type="ECO:0000256" key="18">
    <source>
        <dbReference type="PIRSR" id="PIRSR600823-3"/>
    </source>
</evidence>
<dbReference type="InterPro" id="IPR002016">
    <property type="entry name" value="Haem_peroxidase"/>
</dbReference>
<evidence type="ECO:0000256" key="1">
    <source>
        <dbReference type="ARBA" id="ARBA00000189"/>
    </source>
</evidence>
<keyword evidence="24" id="KW-1185">Reference proteome</keyword>
<dbReference type="PRINTS" id="PR00461">
    <property type="entry name" value="PLPEROXIDASE"/>
</dbReference>
<feature type="binding site" evidence="18">
    <location>
        <position position="79"/>
    </location>
    <ligand>
        <name>Ca(2+)</name>
        <dbReference type="ChEBI" id="CHEBI:29108"/>
        <label>1</label>
    </ligand>
</feature>
<evidence type="ECO:0000256" key="15">
    <source>
        <dbReference type="ARBA" id="ARBA00023324"/>
    </source>
</evidence>
<dbReference type="GO" id="GO:0046872">
    <property type="term" value="F:metal ion binding"/>
    <property type="evidence" value="ECO:0007669"/>
    <property type="project" value="UniProtKB-UniRule"/>
</dbReference>
<feature type="binding site" description="axial binding residue" evidence="18">
    <location>
        <position position="196"/>
    </location>
    <ligand>
        <name>heme b</name>
        <dbReference type="ChEBI" id="CHEBI:60344"/>
    </ligand>
    <ligandPart>
        <name>Fe</name>
        <dbReference type="ChEBI" id="CHEBI:18248"/>
    </ligandPart>
</feature>
<keyword evidence="13 20" id="KW-1015">Disulfide bond</keyword>
<keyword evidence="9 21" id="KW-0732">Signal</keyword>
<dbReference type="Gene3D" id="1.10.520.10">
    <property type="match status" value="1"/>
</dbReference>